<feature type="signal peptide" evidence="2">
    <location>
        <begin position="1"/>
        <end position="25"/>
    </location>
</feature>
<dbReference type="PATRIC" id="fig|931276.5.peg.5887"/>
<evidence type="ECO:0000313" key="4">
    <source>
        <dbReference type="Proteomes" id="UP000011728"/>
    </source>
</evidence>
<name>M1MTX9_9CLOT</name>
<gene>
    <name evidence="3" type="ORF">Cspa_135p00030</name>
</gene>
<dbReference type="Proteomes" id="UP000011728">
    <property type="component" value="Plasmid Csp_135p"/>
</dbReference>
<dbReference type="Pfam" id="PF19085">
    <property type="entry name" value="Choline_bind_2"/>
    <property type="match status" value="1"/>
</dbReference>
<keyword evidence="4" id="KW-1185">Reference proteome</keyword>
<dbReference type="SUPFAM" id="SSF69360">
    <property type="entry name" value="Cell wall binding repeat"/>
    <property type="match status" value="1"/>
</dbReference>
<dbReference type="HOGENOM" id="CLU_1657798_0_0_9"/>
<proteinExistence type="predicted"/>
<evidence type="ECO:0000313" key="3">
    <source>
        <dbReference type="EMBL" id="AGF59563.1"/>
    </source>
</evidence>
<evidence type="ECO:0000256" key="2">
    <source>
        <dbReference type="SAM" id="SignalP"/>
    </source>
</evidence>
<dbReference type="KEGG" id="csr:Cspa_135p00030"/>
<sequence>MNKKLKKMFCSTILLSSIFYLSPLAQINAYSESGLRNQWKHDSYYAPYAGHNVETWNYYGNDGKPKEGWFTVGGRWYYGDEAHDNDFHGIYINEWVVSNGNYNYYCGSDGAMKTGWFQARPGNNYDAGFKWYYAGADGKILRNTYTPDGYWVDSNGIYK</sequence>
<evidence type="ECO:0000256" key="1">
    <source>
        <dbReference type="ARBA" id="ARBA00022737"/>
    </source>
</evidence>
<geneLocation type="plasmid" evidence="3 4">
    <name>Csp_135p</name>
</geneLocation>
<keyword evidence="2" id="KW-0732">Signal</keyword>
<keyword evidence="3" id="KW-0614">Plasmid</keyword>
<dbReference type="RefSeq" id="WP_015395870.1">
    <property type="nucleotide sequence ID" value="NC_020292.1"/>
</dbReference>
<dbReference type="EMBL" id="CP004122">
    <property type="protein sequence ID" value="AGF59563.1"/>
    <property type="molecule type" value="Genomic_DNA"/>
</dbReference>
<feature type="chain" id="PRO_5038783132" evidence="2">
    <location>
        <begin position="26"/>
        <end position="159"/>
    </location>
</feature>
<dbReference type="AlphaFoldDB" id="M1MTX9"/>
<reference evidence="3 4" key="1">
    <citation type="submission" date="2013-02" db="EMBL/GenBank/DDBJ databases">
        <title>Genome sequence of Clostridium saccharoperbutylacetonicum N1-4(HMT).</title>
        <authorList>
            <person name="Poehlein A."/>
            <person name="Daniel R."/>
        </authorList>
    </citation>
    <scope>NUCLEOTIDE SEQUENCE [LARGE SCALE GENOMIC DNA]</scope>
    <source>
        <strain evidence="4">N1-4(HMT)</strain>
        <plasmid evidence="4">Plasmid Csp_135p</plasmid>
    </source>
</reference>
<dbReference type="OrthoDB" id="1912376at2"/>
<accession>M1MTX9</accession>
<protein>
    <submittedName>
        <fullName evidence="3">Uncharacterized protein</fullName>
    </submittedName>
</protein>
<keyword evidence="1" id="KW-0677">Repeat</keyword>
<organism evidence="3 4">
    <name type="scientific">Clostridium saccharoperbutylacetonicum N1-4(HMT)</name>
    <dbReference type="NCBI Taxonomy" id="931276"/>
    <lineage>
        <taxon>Bacteria</taxon>
        <taxon>Bacillati</taxon>
        <taxon>Bacillota</taxon>
        <taxon>Clostridia</taxon>
        <taxon>Eubacteriales</taxon>
        <taxon>Clostridiaceae</taxon>
        <taxon>Clostridium</taxon>
    </lineage>
</organism>
<dbReference type="InterPro" id="IPR018337">
    <property type="entry name" value="Cell_wall/Cho-bd_repeat"/>
</dbReference>
<dbReference type="Gene3D" id="2.10.270.10">
    <property type="entry name" value="Cholin Binding"/>
    <property type="match status" value="1"/>
</dbReference>